<evidence type="ECO:0000313" key="3">
    <source>
        <dbReference type="Proteomes" id="UP000237511"/>
    </source>
</evidence>
<feature type="region of interest" description="Disordered" evidence="1">
    <location>
        <begin position="58"/>
        <end position="91"/>
    </location>
</feature>
<sequence>MSAQGAAVMPASAFACDRQPVEHAVRTNFACASSRDELARAPRIVVSTLADRPRALIGHARGRSEPGAGGGGSVTRVDRATADGVRELEPKLPPNYQGGLWFLTPM</sequence>
<feature type="compositionally biased region" description="Basic and acidic residues" evidence="1">
    <location>
        <begin position="76"/>
        <end position="90"/>
    </location>
</feature>
<organism evidence="2 3">
    <name type="scientific">Sinorhizobium americanum</name>
    <dbReference type="NCBI Taxonomy" id="194963"/>
    <lineage>
        <taxon>Bacteria</taxon>
        <taxon>Pseudomonadati</taxon>
        <taxon>Pseudomonadota</taxon>
        <taxon>Alphaproteobacteria</taxon>
        <taxon>Hyphomicrobiales</taxon>
        <taxon>Rhizobiaceae</taxon>
        <taxon>Sinorhizobium/Ensifer group</taxon>
        <taxon>Sinorhizobium</taxon>
    </lineage>
</organism>
<dbReference type="EMBL" id="LODU01000006">
    <property type="protein sequence ID" value="POH34994.1"/>
    <property type="molecule type" value="Genomic_DNA"/>
</dbReference>
<reference evidence="2 3" key="1">
    <citation type="journal article" date="2014" name="Syst. Appl. Microbiol.">
        <title>Microsymbionts of Phaseolus vulgaris in acid and alkaline soils of Mexico.</title>
        <authorList>
            <person name="Verastegui-Valdes M.M."/>
            <person name="Zhang Y.J."/>
            <person name="Rivera-Orduna F.N."/>
            <person name="Cheng H.P."/>
            <person name="Sui X.H."/>
            <person name="Wang E.T."/>
        </authorList>
    </citation>
    <scope>NUCLEOTIDE SEQUENCE [LARGE SCALE GENOMIC DNA]</scope>
    <source>
        <strain evidence="2 3">FG01</strain>
    </source>
</reference>
<gene>
    <name evidence="2" type="ORF">ATY31_04355</name>
</gene>
<name>A0A2S3YTM9_9HYPH</name>
<accession>A0A2S3YTM9</accession>
<dbReference type="Proteomes" id="UP000237511">
    <property type="component" value="Unassembled WGS sequence"/>
</dbReference>
<protein>
    <submittedName>
        <fullName evidence="2">Uncharacterized protein</fullName>
    </submittedName>
</protein>
<comment type="caution">
    <text evidence="2">The sequence shown here is derived from an EMBL/GenBank/DDBJ whole genome shotgun (WGS) entry which is preliminary data.</text>
</comment>
<evidence type="ECO:0000313" key="2">
    <source>
        <dbReference type="EMBL" id="POH34994.1"/>
    </source>
</evidence>
<dbReference type="RefSeq" id="WP_097527311.1">
    <property type="nucleotide sequence ID" value="NZ_LODU01000006.1"/>
</dbReference>
<proteinExistence type="predicted"/>
<dbReference type="AlphaFoldDB" id="A0A2S3YTM9"/>
<evidence type="ECO:0000256" key="1">
    <source>
        <dbReference type="SAM" id="MobiDB-lite"/>
    </source>
</evidence>